<sequence length="334" mass="35828">MSLTSTTSYGMPATNQFAVSQRSRLALRQQSAVERHIARVGRRLPPPAPVPAPSRSSAVRRKVRPLLLVSADKVPQEKKKDEDSTSIVWSPASTKGTSRLVREAPTQEEVADLLAKFKEGPSSDVPVQDAKVSLTLEEVQEREINAPMDQLALLRLPPVPEHDDSDSTTVSWSPIPEKGPFWPARENPASHGKLDWLTSFADSLEDENSDEGKPAAASAAASPAQVPALTFVAHAPVSDEDPFAGFDDDMDLDIDLEDQSATLSLDHRSATVSLPGSYSSSDTGSGSTPPSSEEGVKLAPSATKIPGPRHSKRRHLVLQRGEALKVSRGPLSST</sequence>
<organism evidence="2 3">
    <name type="scientific">Plectosphaerella plurivora</name>
    <dbReference type="NCBI Taxonomy" id="936078"/>
    <lineage>
        <taxon>Eukaryota</taxon>
        <taxon>Fungi</taxon>
        <taxon>Dikarya</taxon>
        <taxon>Ascomycota</taxon>
        <taxon>Pezizomycotina</taxon>
        <taxon>Sordariomycetes</taxon>
        <taxon>Hypocreomycetidae</taxon>
        <taxon>Glomerellales</taxon>
        <taxon>Plectosphaerellaceae</taxon>
        <taxon>Plectosphaerella</taxon>
    </lineage>
</organism>
<feature type="compositionally biased region" description="Low complexity" evidence="1">
    <location>
        <begin position="214"/>
        <end position="224"/>
    </location>
</feature>
<dbReference type="OrthoDB" id="10559053at2759"/>
<evidence type="ECO:0000256" key="1">
    <source>
        <dbReference type="SAM" id="MobiDB-lite"/>
    </source>
</evidence>
<feature type="compositionally biased region" description="Basic residues" evidence="1">
    <location>
        <begin position="307"/>
        <end position="317"/>
    </location>
</feature>
<feature type="region of interest" description="Disordered" evidence="1">
    <location>
        <begin position="157"/>
        <end position="224"/>
    </location>
</feature>
<feature type="region of interest" description="Disordered" evidence="1">
    <location>
        <begin position="41"/>
        <end position="104"/>
    </location>
</feature>
<dbReference type="EMBL" id="JAGSXJ010000017">
    <property type="protein sequence ID" value="KAH6683664.1"/>
    <property type="molecule type" value="Genomic_DNA"/>
</dbReference>
<proteinExistence type="predicted"/>
<comment type="caution">
    <text evidence="2">The sequence shown here is derived from an EMBL/GenBank/DDBJ whole genome shotgun (WGS) entry which is preliminary data.</text>
</comment>
<keyword evidence="3" id="KW-1185">Reference proteome</keyword>
<feature type="region of interest" description="Disordered" evidence="1">
    <location>
        <begin position="265"/>
        <end position="334"/>
    </location>
</feature>
<feature type="compositionally biased region" description="Low complexity" evidence="1">
    <location>
        <begin position="273"/>
        <end position="292"/>
    </location>
</feature>
<evidence type="ECO:0000313" key="2">
    <source>
        <dbReference type="EMBL" id="KAH6683664.1"/>
    </source>
</evidence>
<reference evidence="2" key="1">
    <citation type="journal article" date="2021" name="Nat. Commun.">
        <title>Genetic determinants of endophytism in the Arabidopsis root mycobiome.</title>
        <authorList>
            <person name="Mesny F."/>
            <person name="Miyauchi S."/>
            <person name="Thiergart T."/>
            <person name="Pickel B."/>
            <person name="Atanasova L."/>
            <person name="Karlsson M."/>
            <person name="Huettel B."/>
            <person name="Barry K.W."/>
            <person name="Haridas S."/>
            <person name="Chen C."/>
            <person name="Bauer D."/>
            <person name="Andreopoulos W."/>
            <person name="Pangilinan J."/>
            <person name="LaButti K."/>
            <person name="Riley R."/>
            <person name="Lipzen A."/>
            <person name="Clum A."/>
            <person name="Drula E."/>
            <person name="Henrissat B."/>
            <person name="Kohler A."/>
            <person name="Grigoriev I.V."/>
            <person name="Martin F.M."/>
            <person name="Hacquard S."/>
        </authorList>
    </citation>
    <scope>NUCLEOTIDE SEQUENCE</scope>
    <source>
        <strain evidence="2">MPI-SDFR-AT-0117</strain>
    </source>
</reference>
<dbReference type="AlphaFoldDB" id="A0A9P8V6F4"/>
<evidence type="ECO:0000313" key="3">
    <source>
        <dbReference type="Proteomes" id="UP000770015"/>
    </source>
</evidence>
<gene>
    <name evidence="2" type="ORF">F5X68DRAFT_242606</name>
</gene>
<feature type="compositionally biased region" description="Polar residues" evidence="1">
    <location>
        <begin position="85"/>
        <end position="97"/>
    </location>
</feature>
<protein>
    <submittedName>
        <fullName evidence="2">Uncharacterized protein</fullName>
    </submittedName>
</protein>
<name>A0A9P8V6F4_9PEZI</name>
<accession>A0A9P8V6F4</accession>
<dbReference type="Proteomes" id="UP000770015">
    <property type="component" value="Unassembled WGS sequence"/>
</dbReference>
<feature type="compositionally biased region" description="Basic and acidic residues" evidence="1">
    <location>
        <begin position="74"/>
        <end position="83"/>
    </location>
</feature>